<gene>
    <name evidence="4" type="ORF">KI809_01365</name>
</gene>
<sequence>MPVDGNEQPDKTRSTLLIVGERLFNSLLERFSAPQSVKRNRIILFFLTVTLLTLLLTPGQQFSRPVYKVGEIAASDIRATQDYLLEDRQLTEKKRLDAESAAPYVYDLNVAAPHEITQRFDKAVSSIAAARSAEKSSDRAGLRNSLNQILGIQLSDPEFAAIMRFRSDRVLVGEINRLTGLIFANKVVSDKRLFTSDLAHGIQMQDSRTCELLATLDRSFTAIDLSEAQKRVFEIHLNLTAETHDILLIKKIIAKSLLPNLTLNREATEERRRAAREAVAPILFQLKRGEMIVRSGERFTEDQVRRLGQIYAGRSVVARLAITAGTFCLVMILCYFPYRFARKNVRKFSPGNKDLMLLALVTLFHFTLLRIGLMFSTAMGGALPSVGAANFYYLLPFAFAPMLVRIILNSEVALVYCAVCAPLAGAMFDGSMQVVIFALMGGVVGAHGVRQCKDRGVIYSAGLKVSVVNVALALSFQILGDGFFSLQTVYCAFYALIGGIVNATLVTGIIPAVESLFQYSTDMKLLEYSNLNSPLLHNLMVRAPGTYHHSVLVGNLVEAAAEAIHANPLLAKVAAYYHDIGKVSKPLYFIENVRGGDNKHDKLSPSMSALILIAHVKEGVELAREYRLGSVIIDIIRQSHGSSLISFFYQKAKTQSSEPAAINEQDFRYPGPKPQTREAGLVLLADAVEAASRTLSDPTPARIQGLVQKIINNIFIDGQLDECELTLKNLHEIAKSFNRVLNGIYHHRIDYPEPAFKEKSSGGRKLLENSDSEPPAASPDVDTADKKSSGEGLKRLGSSR</sequence>
<keyword evidence="2" id="KW-0812">Transmembrane</keyword>
<feature type="transmembrane region" description="Helical" evidence="2">
    <location>
        <begin position="42"/>
        <end position="59"/>
    </location>
</feature>
<evidence type="ECO:0000313" key="4">
    <source>
        <dbReference type="EMBL" id="MBT0662933.1"/>
    </source>
</evidence>
<dbReference type="InterPro" id="IPR011624">
    <property type="entry name" value="Metal-dep_PHydrolase_7TM_extra"/>
</dbReference>
<dbReference type="CDD" id="cd00077">
    <property type="entry name" value="HDc"/>
    <property type="match status" value="1"/>
</dbReference>
<feature type="region of interest" description="Disordered" evidence="1">
    <location>
        <begin position="756"/>
        <end position="800"/>
    </location>
</feature>
<dbReference type="InterPro" id="IPR003607">
    <property type="entry name" value="HD/PDEase_dom"/>
</dbReference>
<dbReference type="Pfam" id="PF07697">
    <property type="entry name" value="7TMR-HDED"/>
    <property type="match status" value="1"/>
</dbReference>
<feature type="transmembrane region" description="Helical" evidence="2">
    <location>
        <begin position="316"/>
        <end position="336"/>
    </location>
</feature>
<dbReference type="Proteomes" id="UP000811899">
    <property type="component" value="Unassembled WGS sequence"/>
</dbReference>
<dbReference type="SUPFAM" id="SSF109604">
    <property type="entry name" value="HD-domain/PDEase-like"/>
    <property type="match status" value="1"/>
</dbReference>
<dbReference type="InterPro" id="IPR006675">
    <property type="entry name" value="HDIG_dom"/>
</dbReference>
<evidence type="ECO:0000256" key="1">
    <source>
        <dbReference type="SAM" id="MobiDB-lite"/>
    </source>
</evidence>
<comment type="caution">
    <text evidence="4">The sequence shown here is derived from an EMBL/GenBank/DDBJ whole genome shotgun (WGS) entry which is preliminary data.</text>
</comment>
<dbReference type="InterPro" id="IPR006674">
    <property type="entry name" value="HD_domain"/>
</dbReference>
<keyword evidence="2" id="KW-1133">Transmembrane helix</keyword>
<accession>A0AAW4L1T4</accession>
<feature type="transmembrane region" description="Helical" evidence="2">
    <location>
        <begin position="461"/>
        <end position="480"/>
    </location>
</feature>
<feature type="transmembrane region" description="Helical" evidence="2">
    <location>
        <begin position="357"/>
        <end position="375"/>
    </location>
</feature>
<reference evidence="4 5" key="1">
    <citation type="submission" date="2021-05" db="EMBL/GenBank/DDBJ databases">
        <title>The draft genome of Geobacter pelophilus DSM 12255.</title>
        <authorList>
            <person name="Xu Z."/>
            <person name="Masuda Y."/>
            <person name="Itoh H."/>
            <person name="Senoo K."/>
        </authorList>
    </citation>
    <scope>NUCLEOTIDE SEQUENCE [LARGE SCALE GENOMIC DNA]</scope>
    <source>
        <strain evidence="4 5">DSM 12255</strain>
    </source>
</reference>
<proteinExistence type="predicted"/>
<dbReference type="InterPro" id="IPR011621">
    <property type="entry name" value="Metal-dep_PHydrolase_7TM_intra"/>
</dbReference>
<dbReference type="PANTHER" id="PTHR36442:SF1">
    <property type="entry name" value="CYCLIC-DI-AMP PHOSPHODIESTERASE PGPH"/>
    <property type="match status" value="1"/>
</dbReference>
<feature type="transmembrane region" description="Helical" evidence="2">
    <location>
        <begin position="492"/>
        <end position="513"/>
    </location>
</feature>
<keyword evidence="2" id="KW-0472">Membrane</keyword>
<name>A0AAW4L1T4_9BACT</name>
<dbReference type="NCBIfam" id="TIGR00277">
    <property type="entry name" value="HDIG"/>
    <property type="match status" value="1"/>
</dbReference>
<protein>
    <submittedName>
        <fullName evidence="4">HDIG domain-containing protein</fullName>
    </submittedName>
</protein>
<dbReference type="Gene3D" id="1.10.3210.10">
    <property type="entry name" value="Hypothetical protein af1432"/>
    <property type="match status" value="1"/>
</dbReference>
<evidence type="ECO:0000259" key="3">
    <source>
        <dbReference type="SMART" id="SM00471"/>
    </source>
</evidence>
<feature type="compositionally biased region" description="Basic and acidic residues" evidence="1">
    <location>
        <begin position="756"/>
        <end position="768"/>
    </location>
</feature>
<feature type="domain" description="HD/PDEase" evidence="3">
    <location>
        <begin position="542"/>
        <end position="700"/>
    </location>
</feature>
<dbReference type="PANTHER" id="PTHR36442">
    <property type="entry name" value="CYCLIC-DI-AMP PHOSPHODIESTERASE PGPH"/>
    <property type="match status" value="1"/>
</dbReference>
<dbReference type="EMBL" id="JAHCVJ010000001">
    <property type="protein sequence ID" value="MBT0662933.1"/>
    <property type="molecule type" value="Genomic_DNA"/>
</dbReference>
<dbReference type="Pfam" id="PF01966">
    <property type="entry name" value="HD"/>
    <property type="match status" value="1"/>
</dbReference>
<evidence type="ECO:0000313" key="5">
    <source>
        <dbReference type="Proteomes" id="UP000811899"/>
    </source>
</evidence>
<dbReference type="Pfam" id="PF07698">
    <property type="entry name" value="7TM-7TMR_HD"/>
    <property type="match status" value="1"/>
</dbReference>
<evidence type="ECO:0000256" key="2">
    <source>
        <dbReference type="SAM" id="Phobius"/>
    </source>
</evidence>
<organism evidence="4 5">
    <name type="scientific">Geoanaerobacter pelophilus</name>
    <dbReference type="NCBI Taxonomy" id="60036"/>
    <lineage>
        <taxon>Bacteria</taxon>
        <taxon>Pseudomonadati</taxon>
        <taxon>Thermodesulfobacteriota</taxon>
        <taxon>Desulfuromonadia</taxon>
        <taxon>Geobacterales</taxon>
        <taxon>Geobacteraceae</taxon>
        <taxon>Geoanaerobacter</taxon>
    </lineage>
</organism>
<dbReference type="SMART" id="SM00471">
    <property type="entry name" value="HDc"/>
    <property type="match status" value="1"/>
</dbReference>
<feature type="compositionally biased region" description="Basic and acidic residues" evidence="1">
    <location>
        <begin position="783"/>
        <end position="794"/>
    </location>
</feature>
<keyword evidence="5" id="KW-1185">Reference proteome</keyword>
<dbReference type="AlphaFoldDB" id="A0AAW4L1T4"/>
<dbReference type="InterPro" id="IPR052722">
    <property type="entry name" value="PgpH_phosphodiesterase"/>
</dbReference>